<comment type="catalytic activity">
    <reaction evidence="8">
        <text>cob(II)yrinate + 2 L-glutamine + 2 ATP + 2 H2O = cob(II)yrinate a,c diamide + 2 L-glutamate + 2 ADP + 2 phosphate + 2 H(+)</text>
        <dbReference type="Rhea" id="RHEA:26289"/>
        <dbReference type="ChEBI" id="CHEBI:15377"/>
        <dbReference type="ChEBI" id="CHEBI:15378"/>
        <dbReference type="ChEBI" id="CHEBI:29985"/>
        <dbReference type="ChEBI" id="CHEBI:30616"/>
        <dbReference type="ChEBI" id="CHEBI:43474"/>
        <dbReference type="ChEBI" id="CHEBI:58359"/>
        <dbReference type="ChEBI" id="CHEBI:58537"/>
        <dbReference type="ChEBI" id="CHEBI:58894"/>
        <dbReference type="ChEBI" id="CHEBI:456216"/>
        <dbReference type="EC" id="6.3.5.11"/>
    </reaction>
</comment>
<reference evidence="11" key="1">
    <citation type="submission" date="2010-05" db="EMBL/GenBank/DDBJ databases">
        <title>The draft genome of Desulfonatronospira thiodismutans ASO3-1.</title>
        <authorList>
            <consortium name="US DOE Joint Genome Institute (JGI-PGF)"/>
            <person name="Lucas S."/>
            <person name="Copeland A."/>
            <person name="Lapidus A."/>
            <person name="Cheng J.-F."/>
            <person name="Bruce D."/>
            <person name="Goodwin L."/>
            <person name="Pitluck S."/>
            <person name="Chertkov O."/>
            <person name="Brettin T."/>
            <person name="Detter J.C."/>
            <person name="Han C."/>
            <person name="Land M.L."/>
            <person name="Hauser L."/>
            <person name="Kyrpides N."/>
            <person name="Mikhailova N."/>
            <person name="Muyzer G."/>
            <person name="Woyke T."/>
        </authorList>
    </citation>
    <scope>NUCLEOTIDE SEQUENCE [LARGE SCALE GENOMIC DNA]</scope>
    <source>
        <strain evidence="11">ASO3-1</strain>
    </source>
</reference>
<keyword evidence="2 8" id="KW-0169">Cobalamin biosynthesis</keyword>
<dbReference type="AlphaFoldDB" id="D6SSJ5"/>
<dbReference type="EC" id="6.3.5.11" evidence="8"/>
<evidence type="ECO:0000256" key="1">
    <source>
        <dbReference type="ARBA" id="ARBA00001946"/>
    </source>
</evidence>
<accession>D6SSJ5</accession>
<dbReference type="PROSITE" id="PS51274">
    <property type="entry name" value="GATASE_COBBQ"/>
    <property type="match status" value="1"/>
</dbReference>
<evidence type="ECO:0000256" key="3">
    <source>
        <dbReference type="ARBA" id="ARBA00022598"/>
    </source>
</evidence>
<evidence type="ECO:0000256" key="6">
    <source>
        <dbReference type="ARBA" id="ARBA00022842"/>
    </source>
</evidence>
<dbReference type="Pfam" id="PF07685">
    <property type="entry name" value="GATase_3"/>
    <property type="match status" value="1"/>
</dbReference>
<dbReference type="Proteomes" id="UP000005496">
    <property type="component" value="Unassembled WGS sequence"/>
</dbReference>
<dbReference type="NCBIfam" id="TIGR00379">
    <property type="entry name" value="cobB"/>
    <property type="match status" value="1"/>
</dbReference>
<feature type="domain" description="CobQ/CobB/MinD/ParA nucleotide binding" evidence="9">
    <location>
        <begin position="14"/>
        <end position="199"/>
    </location>
</feature>
<dbReference type="InterPro" id="IPR011698">
    <property type="entry name" value="GATase_3"/>
</dbReference>
<comment type="similarity">
    <text evidence="8">Belongs to the CobB/CbiA family.</text>
</comment>
<comment type="cofactor">
    <cofactor evidence="1 8">
        <name>Mg(2+)</name>
        <dbReference type="ChEBI" id="CHEBI:18420"/>
    </cofactor>
</comment>
<keyword evidence="6 8" id="KW-0460">Magnesium</keyword>
<dbReference type="OrthoDB" id="9764035at2"/>
<evidence type="ECO:0000256" key="5">
    <source>
        <dbReference type="ARBA" id="ARBA00022840"/>
    </source>
</evidence>
<comment type="caution">
    <text evidence="11">The sequence shown here is derived from an EMBL/GenBank/DDBJ whole genome shotgun (WGS) entry which is preliminary data.</text>
</comment>
<feature type="site" description="Increases nucleophilicity of active site Cys" evidence="8">
    <location>
        <position position="445"/>
    </location>
</feature>
<dbReference type="SUPFAM" id="SSF52317">
    <property type="entry name" value="Class I glutamine amidotransferase-like"/>
    <property type="match status" value="1"/>
</dbReference>
<protein>
    <recommendedName>
        <fullName evidence="8">Cobyrinate a,c-diamide synthase</fullName>
        <ecNumber evidence="8">6.3.5.11</ecNumber>
    </recommendedName>
    <alternativeName>
        <fullName evidence="8">Cobyrinic acid a,c-diamide synthetase</fullName>
    </alternativeName>
</protein>
<dbReference type="GO" id="GO:0042242">
    <property type="term" value="F:cobyrinic acid a,c-diamide synthase activity"/>
    <property type="evidence" value="ECO:0007669"/>
    <property type="project" value="UniProtKB-UniRule"/>
</dbReference>
<comment type="miscellaneous">
    <text evidence="8">The a and c carboxylates of cobyrinate are activated for nucleophilic attack via formation of a phosphorylated intermediate by ATP. CbiA catalyzes first the amidation of the c-carboxylate, and then that of the a-carboxylate.</text>
</comment>
<keyword evidence="3 8" id="KW-0436">Ligase</keyword>
<dbReference type="InterPro" id="IPR027417">
    <property type="entry name" value="P-loop_NTPase"/>
</dbReference>
<dbReference type="EMBL" id="ACJN02000003">
    <property type="protein sequence ID" value="EFI33661.1"/>
    <property type="molecule type" value="Genomic_DNA"/>
</dbReference>
<feature type="active site" description="Nucleophile" evidence="8">
    <location>
        <position position="342"/>
    </location>
</feature>
<dbReference type="HAMAP" id="MF_00027">
    <property type="entry name" value="CobB_CbiA"/>
    <property type="match status" value="1"/>
</dbReference>
<proteinExistence type="inferred from homology"/>
<feature type="domain" description="CobB/CobQ-like glutamine amidotransferase" evidence="10">
    <location>
        <begin position="261"/>
        <end position="450"/>
    </location>
</feature>
<dbReference type="CDD" id="cd05388">
    <property type="entry name" value="CobB_N"/>
    <property type="match status" value="1"/>
</dbReference>
<dbReference type="PANTHER" id="PTHR43873:SF1">
    <property type="entry name" value="COBYRINATE A,C-DIAMIDE SYNTHASE"/>
    <property type="match status" value="1"/>
</dbReference>
<dbReference type="Gene3D" id="3.40.50.880">
    <property type="match status" value="1"/>
</dbReference>
<comment type="function">
    <text evidence="8">Catalyzes the ATP-dependent amidation of the two carboxylate groups at positions a and c of cobyrinate, using either L-glutamine or ammonia as the nitrogen source.</text>
</comment>
<evidence type="ECO:0000256" key="2">
    <source>
        <dbReference type="ARBA" id="ARBA00022573"/>
    </source>
</evidence>
<name>D6SSJ5_9BACT</name>
<dbReference type="InterPro" id="IPR002586">
    <property type="entry name" value="CobQ/CobB/MinD/ParA_Nub-bd_dom"/>
</dbReference>
<keyword evidence="7 8" id="KW-0315">Glutamine amidotransferase</keyword>
<evidence type="ECO:0000313" key="11">
    <source>
        <dbReference type="EMBL" id="EFI33661.1"/>
    </source>
</evidence>
<organism evidence="11 12">
    <name type="scientific">Desulfonatronospira thiodismutans ASO3-1</name>
    <dbReference type="NCBI Taxonomy" id="555779"/>
    <lineage>
        <taxon>Bacteria</taxon>
        <taxon>Pseudomonadati</taxon>
        <taxon>Thermodesulfobacteriota</taxon>
        <taxon>Desulfovibrionia</taxon>
        <taxon>Desulfovibrionales</taxon>
        <taxon>Desulfonatronovibrionaceae</taxon>
        <taxon>Desulfonatronospira</taxon>
    </lineage>
</organism>
<dbReference type="CDD" id="cd03130">
    <property type="entry name" value="GATase1_CobB"/>
    <property type="match status" value="1"/>
</dbReference>
<evidence type="ECO:0000259" key="10">
    <source>
        <dbReference type="Pfam" id="PF07685"/>
    </source>
</evidence>
<dbReference type="RefSeq" id="WP_008871010.1">
    <property type="nucleotide sequence ID" value="NZ_ACJN02000003.1"/>
</dbReference>
<dbReference type="eggNOG" id="COG1797">
    <property type="taxonomic scope" value="Bacteria"/>
</dbReference>
<dbReference type="NCBIfam" id="NF002204">
    <property type="entry name" value="PRK01077.1"/>
    <property type="match status" value="1"/>
</dbReference>
<dbReference type="SUPFAM" id="SSF52540">
    <property type="entry name" value="P-loop containing nucleoside triphosphate hydrolases"/>
    <property type="match status" value="1"/>
</dbReference>
<evidence type="ECO:0000259" key="9">
    <source>
        <dbReference type="Pfam" id="PF01656"/>
    </source>
</evidence>
<dbReference type="GO" id="GO:0009236">
    <property type="term" value="P:cobalamin biosynthetic process"/>
    <property type="evidence" value="ECO:0007669"/>
    <property type="project" value="UniProtKB-UniRule"/>
</dbReference>
<evidence type="ECO:0000256" key="8">
    <source>
        <dbReference type="HAMAP-Rule" id="MF_00027"/>
    </source>
</evidence>
<gene>
    <name evidence="8" type="primary">cbiA</name>
    <name evidence="11" type="ORF">Dthio_PD0997</name>
</gene>
<keyword evidence="5 8" id="KW-0067">ATP-binding</keyword>
<dbReference type="PANTHER" id="PTHR43873">
    <property type="entry name" value="COBYRINATE A,C-DIAMIDE SYNTHASE"/>
    <property type="match status" value="1"/>
</dbReference>
<evidence type="ECO:0000256" key="4">
    <source>
        <dbReference type="ARBA" id="ARBA00022741"/>
    </source>
</evidence>
<evidence type="ECO:0000313" key="12">
    <source>
        <dbReference type="Proteomes" id="UP000005496"/>
    </source>
</evidence>
<dbReference type="Pfam" id="PF01656">
    <property type="entry name" value="CbiA"/>
    <property type="match status" value="1"/>
</dbReference>
<keyword evidence="4 8" id="KW-0547">Nucleotide-binding</keyword>
<comment type="domain">
    <text evidence="8">Comprises of two domains. The C-terminal domain contains the binding site for glutamine and catalyzes the hydrolysis of this substrate to glutamate and ammonia. The N-terminal domain is anticipated to bind ATP and cobyrinate and catalyzes the ultimate synthesis of the diamide product. The ammonia produced via the glutaminase domain is probably translocated to the adjacent domain via a molecular tunnel, where it reacts with an activated intermediate.</text>
</comment>
<dbReference type="UniPathway" id="UPA00148">
    <property type="reaction ID" value="UER00231"/>
</dbReference>
<dbReference type="InterPro" id="IPR029062">
    <property type="entry name" value="Class_I_gatase-like"/>
</dbReference>
<keyword evidence="12" id="KW-1185">Reference proteome</keyword>
<dbReference type="GO" id="GO:0005524">
    <property type="term" value="F:ATP binding"/>
    <property type="evidence" value="ECO:0007669"/>
    <property type="project" value="UniProtKB-UniRule"/>
</dbReference>
<dbReference type="InterPro" id="IPR004484">
    <property type="entry name" value="CbiA/CobB_synth"/>
</dbReference>
<comment type="pathway">
    <text evidence="8">Cofactor biosynthesis; adenosylcobalamin biosynthesis; cob(II)yrinate a,c-diamide from sirohydrochlorin (anaerobic route): step 10/10.</text>
</comment>
<sequence>MINGLLHQQSFPRITISGLRGGSGKTIISLALTWLFTQQGFKVKAFKKGPDYIDAKWLSLASGQHASNLDPFLFSTSRIKFFFSSFAGTHDLAVIEGNRGLFDGMDTRGSCSTSELARILESPVLLVLDCTKVTRTTAAIVQGCAMFEENLDLAGVILNQTAGARHRDITRRSIEKYTDVPVLGALPKLKDTPIPERHMGLISSQEYQGQDEIFRALGKVVQDNIDVELVLNIAGTAPACTKTQNHVQEVSSGPPKEEAVIGVVRDRALWFYYQENLDALRQQGAKLVELSLLTPEDWPRIHGLYLGGGFPETSARELSVNVAARQKVKDLADQGLPIYAECGGFMYLAESLHYEGEDFDMAGVFNVQTRVYKKPQGHGYIRAGIIEPNPFYSTGDTIVGHEFHYSRCLSLTPEARFCMRMERGTGMADYKDGLLYRNVLAGYAHVHAFSVENWAVNFVRAAGIFREHVQKSTGPCPDIVCK</sequence>
<evidence type="ECO:0000256" key="7">
    <source>
        <dbReference type="ARBA" id="ARBA00022962"/>
    </source>
</evidence>
<dbReference type="Gene3D" id="3.40.50.300">
    <property type="entry name" value="P-loop containing nucleotide triphosphate hydrolases"/>
    <property type="match status" value="1"/>
</dbReference>